<keyword evidence="6" id="KW-1185">Reference proteome</keyword>
<dbReference type="EMBL" id="CP017754">
    <property type="protein sequence ID" value="AOZ05289.1"/>
    <property type="molecule type" value="Genomic_DNA"/>
</dbReference>
<evidence type="ECO:0000313" key="6">
    <source>
        <dbReference type="Proteomes" id="UP000177515"/>
    </source>
</evidence>
<dbReference type="PROSITE" id="PS50994">
    <property type="entry name" value="INTEGRASE"/>
    <property type="match status" value="1"/>
</dbReference>
<dbReference type="Proteomes" id="UP000177515">
    <property type="component" value="Chromosome 2"/>
</dbReference>
<dbReference type="Pfam" id="PF13683">
    <property type="entry name" value="rve_3"/>
    <property type="match status" value="1"/>
</dbReference>
<evidence type="ECO:0000259" key="1">
    <source>
        <dbReference type="PROSITE" id="PS50994"/>
    </source>
</evidence>
<dbReference type="EMBL" id="CP017754">
    <property type="protein sequence ID" value="AOZ05677.1"/>
    <property type="molecule type" value="Genomic_DNA"/>
</dbReference>
<dbReference type="InterPro" id="IPR009057">
    <property type="entry name" value="Homeodomain-like_sf"/>
</dbReference>
<dbReference type="InterPro" id="IPR001584">
    <property type="entry name" value="Integrase_cat-core"/>
</dbReference>
<dbReference type="InterPro" id="IPR047656">
    <property type="entry name" value="IS481-like_transpos"/>
</dbReference>
<dbReference type="EMBL" id="CP017754">
    <property type="protein sequence ID" value="AOZ07361.1"/>
    <property type="molecule type" value="Genomic_DNA"/>
</dbReference>
<sequence length="381" mass="43364">MPWSPRDTMSLRHEFVLLAQQEGCNRRQLCQRYGISPQTGYKWIARYTEQEMAGLVERSRRPATSPTRTAEELERLVVALRLQHPAWGGRKISRRLQDLGHTPVPAPSTVTSILHRHGLISPEASVKAQPWQRFEHAAPNQLWQMDFKGGFRTHDGQMCSPLTVLDDHSRFAVTLAACTQTHTAVVQEHLAQAFRHFGLPWRINADNGAPWGSPSQPGQLTGLGVWLIRLGVRLTHSRPAHPQTNGKDERFHRTLKAEVINARGFASSLQAQHAFDAWRDIYNLQRPHEALGLATPVTRYQPSPRSYPEVLPEIEYGPDDLVVKIKWDGQLRFRGQTFKVSNALRDFPVALRPQPNHDGRFDLYFVDHCFGYIDLNDHQAA</sequence>
<evidence type="ECO:0000313" key="4">
    <source>
        <dbReference type="EMBL" id="AOZ07361.1"/>
    </source>
</evidence>
<accession>A0ABN4TRJ6</accession>
<gene>
    <name evidence="2" type="ORF">BKK80_05275</name>
    <name evidence="3" type="ORF">BKK80_07565</name>
    <name evidence="4" type="ORF">BKK80_17165</name>
    <name evidence="5" type="ORF">BKK80_23805</name>
</gene>
<evidence type="ECO:0000313" key="5">
    <source>
        <dbReference type="EMBL" id="AOZ08906.1"/>
    </source>
</evidence>
<dbReference type="InterPro" id="IPR036397">
    <property type="entry name" value="RNaseH_sf"/>
</dbReference>
<protein>
    <submittedName>
        <fullName evidence="5">IS481 family transposase</fullName>
    </submittedName>
</protein>
<feature type="domain" description="Integrase catalytic" evidence="1">
    <location>
        <begin position="135"/>
        <end position="304"/>
    </location>
</feature>
<dbReference type="InterPro" id="IPR012337">
    <property type="entry name" value="RNaseH-like_sf"/>
</dbReference>
<evidence type="ECO:0000313" key="2">
    <source>
        <dbReference type="EMBL" id="AOZ05289.1"/>
    </source>
</evidence>
<dbReference type="Pfam" id="PF13565">
    <property type="entry name" value="HTH_32"/>
    <property type="match status" value="1"/>
</dbReference>
<dbReference type="PANTHER" id="PTHR35004:SF6">
    <property type="entry name" value="TRANSPOSASE"/>
    <property type="match status" value="1"/>
</dbReference>
<dbReference type="SUPFAM" id="SSF46689">
    <property type="entry name" value="Homeodomain-like"/>
    <property type="match status" value="1"/>
</dbReference>
<dbReference type="PANTHER" id="PTHR35004">
    <property type="entry name" value="TRANSPOSASE RV3428C-RELATED"/>
    <property type="match status" value="1"/>
</dbReference>
<organism evidence="5 6">
    <name type="scientific">Cupriavidus malaysiensis</name>
    <dbReference type="NCBI Taxonomy" id="367825"/>
    <lineage>
        <taxon>Bacteria</taxon>
        <taxon>Pseudomonadati</taxon>
        <taxon>Pseudomonadota</taxon>
        <taxon>Betaproteobacteria</taxon>
        <taxon>Burkholderiales</taxon>
        <taxon>Burkholderiaceae</taxon>
        <taxon>Cupriavidus</taxon>
    </lineage>
</organism>
<name>A0ABN4TRJ6_9BURK</name>
<evidence type="ECO:0000313" key="3">
    <source>
        <dbReference type="EMBL" id="AOZ05677.1"/>
    </source>
</evidence>
<proteinExistence type="predicted"/>
<dbReference type="SUPFAM" id="SSF53098">
    <property type="entry name" value="Ribonuclease H-like"/>
    <property type="match status" value="1"/>
</dbReference>
<dbReference type="RefSeq" id="WP_071037586.1">
    <property type="nucleotide sequence ID" value="NZ_CP017754.1"/>
</dbReference>
<dbReference type="EMBL" id="CP017755">
    <property type="protein sequence ID" value="AOZ08906.1"/>
    <property type="molecule type" value="Genomic_DNA"/>
</dbReference>
<dbReference type="Gene3D" id="3.30.420.10">
    <property type="entry name" value="Ribonuclease H-like superfamily/Ribonuclease H"/>
    <property type="match status" value="1"/>
</dbReference>
<reference evidence="5 6" key="1">
    <citation type="submission" date="2016-10" db="EMBL/GenBank/DDBJ databases">
        <title>Complete genome sequences of three Cupriavidus strains isolated from various Malaysian environments.</title>
        <authorList>
            <person name="Abdullah A.A.-A."/>
            <person name="Shafie N.A.H."/>
            <person name="Lau N.S."/>
        </authorList>
    </citation>
    <scope>NUCLEOTIDE SEQUENCE [LARGE SCALE GENOMIC DNA]</scope>
    <source>
        <strain evidence="5 6">USMAA1020</strain>
    </source>
</reference>
<dbReference type="NCBIfam" id="NF033577">
    <property type="entry name" value="transpos_IS481"/>
    <property type="match status" value="1"/>
</dbReference>
<dbReference type="Proteomes" id="UP000177515">
    <property type="component" value="Chromosome 1"/>
</dbReference>